<gene>
    <name evidence="1" type="ORF">EGYM00392_LOCUS29620</name>
    <name evidence="2" type="ORF">EGYM00392_LOCUS29621</name>
</gene>
<evidence type="ECO:0000313" key="1">
    <source>
        <dbReference type="EMBL" id="CAD9018508.1"/>
    </source>
</evidence>
<organism evidence="2">
    <name type="scientific">Eutreptiella gymnastica</name>
    <dbReference type="NCBI Taxonomy" id="73025"/>
    <lineage>
        <taxon>Eukaryota</taxon>
        <taxon>Discoba</taxon>
        <taxon>Euglenozoa</taxon>
        <taxon>Euglenida</taxon>
        <taxon>Spirocuta</taxon>
        <taxon>Euglenophyceae</taxon>
        <taxon>Eutreptiales</taxon>
        <taxon>Eutreptiaceae</taxon>
        <taxon>Eutreptiella</taxon>
    </lineage>
</organism>
<reference evidence="2" key="1">
    <citation type="submission" date="2021-01" db="EMBL/GenBank/DDBJ databases">
        <authorList>
            <person name="Corre E."/>
            <person name="Pelletier E."/>
            <person name="Niang G."/>
            <person name="Scheremetjew M."/>
            <person name="Finn R."/>
            <person name="Kale V."/>
            <person name="Holt S."/>
            <person name="Cochrane G."/>
            <person name="Meng A."/>
            <person name="Brown T."/>
            <person name="Cohen L."/>
        </authorList>
    </citation>
    <scope>NUCLEOTIDE SEQUENCE</scope>
    <source>
        <strain evidence="2">NIES-381</strain>
    </source>
</reference>
<dbReference type="AlphaFoldDB" id="A0A6U8DUM5"/>
<protein>
    <submittedName>
        <fullName evidence="2">Uncharacterized protein</fullName>
    </submittedName>
</protein>
<sequence length="106" mass="11522">MNLTTRSIEPQCRFGGAGSVFRKVGGIQARTTGAGKDLRTVAVGSGDRTCLPLLRYWGDGLRVPHWVGANLKPKPCHSSPADCNYNSKVLRYAMGTWTERVSLGWG</sequence>
<proteinExistence type="predicted"/>
<name>A0A6U8DUM5_9EUGL</name>
<dbReference type="EMBL" id="HBGA01079350">
    <property type="protein sequence ID" value="CAD9018508.1"/>
    <property type="molecule type" value="Transcribed_RNA"/>
</dbReference>
<dbReference type="EMBL" id="HBGA01079351">
    <property type="protein sequence ID" value="CAD9018509.1"/>
    <property type="molecule type" value="Transcribed_RNA"/>
</dbReference>
<accession>A0A6U8DUM5</accession>
<evidence type="ECO:0000313" key="2">
    <source>
        <dbReference type="EMBL" id="CAD9018509.1"/>
    </source>
</evidence>